<protein>
    <submittedName>
        <fullName evidence="2">Uncharacterized protein</fullName>
    </submittedName>
</protein>
<accession>A0ABP7NY20</accession>
<comment type="caution">
    <text evidence="2">The sequence shown here is derived from an EMBL/GenBank/DDBJ whole genome shotgun (WGS) entry which is preliminary data.</text>
</comment>
<sequence>MRNLFLTATLVVCSLFAYSQENDCDDPSKQACCQAGNSAVVAITPLADLQCKDRSAHLYKIFPKIPIYKGFLFNQVNMCGAGKSSGILEFEYCIAKTRQHMTVTITDWADPFFKTDAGQSQVNFFQTMFLAGTSPILKTYPSKNQKFNKSFIAMQGNETKKYVSFEGLKDNRFLVHIVIDGDRFKLATEVDTFLADYINAFDF</sequence>
<evidence type="ECO:0000313" key="3">
    <source>
        <dbReference type="Proteomes" id="UP001501081"/>
    </source>
</evidence>
<gene>
    <name evidence="2" type="ORF">GCM10022246_07020</name>
</gene>
<dbReference type="RefSeq" id="WP_344764976.1">
    <property type="nucleotide sequence ID" value="NZ_BAABAK010000003.1"/>
</dbReference>
<dbReference type="Proteomes" id="UP001501081">
    <property type="component" value="Unassembled WGS sequence"/>
</dbReference>
<name>A0ABP7NY20_9SPHI</name>
<feature type="chain" id="PRO_5046375330" evidence="1">
    <location>
        <begin position="20"/>
        <end position="203"/>
    </location>
</feature>
<dbReference type="EMBL" id="BAABAK010000003">
    <property type="protein sequence ID" value="GAA3955549.1"/>
    <property type="molecule type" value="Genomic_DNA"/>
</dbReference>
<evidence type="ECO:0000313" key="2">
    <source>
        <dbReference type="EMBL" id="GAA3955549.1"/>
    </source>
</evidence>
<keyword evidence="3" id="KW-1185">Reference proteome</keyword>
<feature type="signal peptide" evidence="1">
    <location>
        <begin position="1"/>
        <end position="19"/>
    </location>
</feature>
<proteinExistence type="predicted"/>
<reference evidence="3" key="1">
    <citation type="journal article" date="2019" name="Int. J. Syst. Evol. Microbiol.">
        <title>The Global Catalogue of Microorganisms (GCM) 10K type strain sequencing project: providing services to taxonomists for standard genome sequencing and annotation.</title>
        <authorList>
            <consortium name="The Broad Institute Genomics Platform"/>
            <consortium name="The Broad Institute Genome Sequencing Center for Infectious Disease"/>
            <person name="Wu L."/>
            <person name="Ma J."/>
        </authorList>
    </citation>
    <scope>NUCLEOTIDE SEQUENCE [LARGE SCALE GENOMIC DNA]</scope>
    <source>
        <strain evidence="3">JCM 17338</strain>
    </source>
</reference>
<organism evidence="2 3">
    <name type="scientific">Pedobacter ginsengiterrae</name>
    <dbReference type="NCBI Taxonomy" id="871696"/>
    <lineage>
        <taxon>Bacteria</taxon>
        <taxon>Pseudomonadati</taxon>
        <taxon>Bacteroidota</taxon>
        <taxon>Sphingobacteriia</taxon>
        <taxon>Sphingobacteriales</taxon>
        <taxon>Sphingobacteriaceae</taxon>
        <taxon>Pedobacter</taxon>
    </lineage>
</organism>
<evidence type="ECO:0000256" key="1">
    <source>
        <dbReference type="SAM" id="SignalP"/>
    </source>
</evidence>
<keyword evidence="1" id="KW-0732">Signal</keyword>